<name>A0A7X3IJF5_9BACL</name>
<dbReference type="InterPro" id="IPR034006">
    <property type="entry name" value="M3B_PepF_2"/>
</dbReference>
<keyword evidence="1 6" id="KW-0645">Protease</keyword>
<dbReference type="InterPro" id="IPR042088">
    <property type="entry name" value="OligoPept_F_C"/>
</dbReference>
<keyword evidence="10" id="KW-1185">Reference proteome</keyword>
<dbReference type="InterPro" id="IPR001333">
    <property type="entry name" value="Peptidase_M32_Taq"/>
</dbReference>
<dbReference type="Pfam" id="PF08439">
    <property type="entry name" value="Peptidase_M3_N"/>
    <property type="match status" value="1"/>
</dbReference>
<evidence type="ECO:0000259" key="7">
    <source>
        <dbReference type="Pfam" id="PF01432"/>
    </source>
</evidence>
<dbReference type="InterPro" id="IPR001567">
    <property type="entry name" value="Pept_M3A_M3B_dom"/>
</dbReference>
<dbReference type="GO" id="GO:0004181">
    <property type="term" value="F:metallocarboxypeptidase activity"/>
    <property type="evidence" value="ECO:0007669"/>
    <property type="project" value="InterPro"/>
</dbReference>
<dbReference type="InterPro" id="IPR013647">
    <property type="entry name" value="OligopepF_N_dom"/>
</dbReference>
<reference evidence="9 10" key="1">
    <citation type="submission" date="2019-12" db="EMBL/GenBank/DDBJ databases">
        <title>Paenibacillus sp. nov., an endophytic bacterium isolated from the stem of Dendrobium.</title>
        <authorList>
            <person name="Zhao R."/>
        </authorList>
    </citation>
    <scope>NUCLEOTIDE SEQUENCE [LARGE SCALE GENOMIC DNA]</scope>
    <source>
        <strain evidence="9 10">HJL G12</strain>
    </source>
</reference>
<comment type="similarity">
    <text evidence="6">Belongs to the peptidase M3 family.</text>
</comment>
<proteinExistence type="inferred from homology"/>
<dbReference type="Gene3D" id="1.10.1370.20">
    <property type="entry name" value="Oligoendopeptidase f, C-terminal domain"/>
    <property type="match status" value="1"/>
</dbReference>
<evidence type="ECO:0000256" key="4">
    <source>
        <dbReference type="ARBA" id="ARBA00022833"/>
    </source>
</evidence>
<evidence type="ECO:0000256" key="5">
    <source>
        <dbReference type="ARBA" id="ARBA00023049"/>
    </source>
</evidence>
<protein>
    <submittedName>
        <fullName evidence="9">M3 family oligoendopeptidase</fullName>
    </submittedName>
</protein>
<gene>
    <name evidence="9" type="ORF">GRF59_13315</name>
</gene>
<evidence type="ECO:0000259" key="8">
    <source>
        <dbReference type="Pfam" id="PF08439"/>
    </source>
</evidence>
<evidence type="ECO:0000256" key="3">
    <source>
        <dbReference type="ARBA" id="ARBA00022801"/>
    </source>
</evidence>
<comment type="cofactor">
    <cofactor evidence="6">
        <name>Zn(2+)</name>
        <dbReference type="ChEBI" id="CHEBI:29105"/>
    </cofactor>
    <text evidence="6">Binds 1 zinc ion.</text>
</comment>
<dbReference type="Gene3D" id="1.20.140.70">
    <property type="entry name" value="Oligopeptidase f, N-terminal domain"/>
    <property type="match status" value="1"/>
</dbReference>
<dbReference type="CDD" id="cd09607">
    <property type="entry name" value="M3B_PepF"/>
    <property type="match status" value="1"/>
</dbReference>
<accession>A0A7X3IJF5</accession>
<dbReference type="Proteomes" id="UP000460318">
    <property type="component" value="Unassembled WGS sequence"/>
</dbReference>
<dbReference type="SUPFAM" id="SSF55486">
    <property type="entry name" value="Metalloproteases ('zincins'), catalytic domain"/>
    <property type="match status" value="1"/>
</dbReference>
<keyword evidence="3 6" id="KW-0378">Hydrolase</keyword>
<dbReference type="GO" id="GO:0006508">
    <property type="term" value="P:proteolysis"/>
    <property type="evidence" value="ECO:0007669"/>
    <property type="project" value="UniProtKB-KW"/>
</dbReference>
<dbReference type="RefSeq" id="WP_160498001.1">
    <property type="nucleotide sequence ID" value="NZ_WUBI01000001.1"/>
</dbReference>
<comment type="caution">
    <text evidence="9">The sequence shown here is derived from an EMBL/GenBank/DDBJ whole genome shotgun (WGS) entry which is preliminary data.</text>
</comment>
<feature type="domain" description="Oligopeptidase F N-terminal" evidence="8">
    <location>
        <begin position="119"/>
        <end position="181"/>
    </location>
</feature>
<dbReference type="NCBIfam" id="TIGR02290">
    <property type="entry name" value="M3_fam_3"/>
    <property type="match status" value="1"/>
</dbReference>
<dbReference type="Pfam" id="PF01432">
    <property type="entry name" value="Peptidase_M3"/>
    <property type="match status" value="1"/>
</dbReference>
<keyword evidence="4 6" id="KW-0862">Zinc</keyword>
<dbReference type="PANTHER" id="PTHR34217:SF1">
    <property type="entry name" value="CARBOXYPEPTIDASE 1"/>
    <property type="match status" value="1"/>
</dbReference>
<dbReference type="EMBL" id="WUBI01000001">
    <property type="protein sequence ID" value="MWV44608.1"/>
    <property type="molecule type" value="Genomic_DNA"/>
</dbReference>
<dbReference type="InterPro" id="IPR011977">
    <property type="entry name" value="Pept_M3B_clade3"/>
</dbReference>
<dbReference type="GO" id="GO:0046872">
    <property type="term" value="F:metal ion binding"/>
    <property type="evidence" value="ECO:0007669"/>
    <property type="project" value="UniProtKB-UniRule"/>
</dbReference>
<evidence type="ECO:0000313" key="10">
    <source>
        <dbReference type="Proteomes" id="UP000460318"/>
    </source>
</evidence>
<feature type="domain" description="Peptidase M3A/M3B catalytic" evidence="7">
    <location>
        <begin position="204"/>
        <end position="569"/>
    </location>
</feature>
<evidence type="ECO:0000256" key="1">
    <source>
        <dbReference type="ARBA" id="ARBA00022670"/>
    </source>
</evidence>
<keyword evidence="5 6" id="KW-0482">Metalloprotease</keyword>
<evidence type="ECO:0000313" key="9">
    <source>
        <dbReference type="EMBL" id="MWV44608.1"/>
    </source>
</evidence>
<dbReference type="AlphaFoldDB" id="A0A7X3IJF5"/>
<keyword evidence="2 6" id="KW-0479">Metal-binding</keyword>
<sequence>MNNNLKLTWDLESIFPGGSASSEYQAFMDTLEKDLLKLKTDVQSATVPTNLEETKAFDAMISDIGSCISRISEGSAFVSCLQAQDQGDTKAVQLSGRVSNLLALLKTIITQFDDIKGRTDDQTWKAWMEREEIQAISYVMNESREQAREKMSPELESLALDLAVDGYHGWSDHYDTIVSHVKIPFEVDGETVLLSAGQAHNKLYDADKEVRDAMFVKWKEAWADKADYCGDTLNHLGGFRLKLYERRGWDEVLKEPLAINRMSNATLDSMWSVIQDNKPLLLKYMERKAKLLGVEKLSWVDVDAPIGKVSSKVSYQEAAETIVDQFRKFSPKMADFAEMAFDKSWIEAEDRPGKRPGGFCTSLKVSKATRIFMTYSGTASNVSTLAHELGHGYHQHVMNELPPLNQLYAMNVAETASTLAEMIVADAMVKKASDEQEKLVLLEDKIQRSVAFYMNIHARFLFETRFYEKRKNGLLSVQELNDLMEEAQKEAYCEALSEYEPTFWCSKLHFYITGVPFYNFPYTFGYMFSTGIYAQALQQGSSFADKYDALLKDTGAMTVEELAKKHLNADLTGRDFWQGASDLLTRDIEEFLNMTESLA</sequence>
<evidence type="ECO:0000256" key="2">
    <source>
        <dbReference type="ARBA" id="ARBA00022723"/>
    </source>
</evidence>
<dbReference type="GO" id="GO:0004222">
    <property type="term" value="F:metalloendopeptidase activity"/>
    <property type="evidence" value="ECO:0007669"/>
    <property type="project" value="InterPro"/>
</dbReference>
<evidence type="ECO:0000256" key="6">
    <source>
        <dbReference type="RuleBase" id="RU003435"/>
    </source>
</evidence>
<dbReference type="PANTHER" id="PTHR34217">
    <property type="entry name" value="METAL-DEPENDENT CARBOXYPEPTIDASE"/>
    <property type="match status" value="1"/>
</dbReference>
<organism evidence="9 10">
    <name type="scientific">Paenibacillus dendrobii</name>
    <dbReference type="NCBI Taxonomy" id="2691084"/>
    <lineage>
        <taxon>Bacteria</taxon>
        <taxon>Bacillati</taxon>
        <taxon>Bacillota</taxon>
        <taxon>Bacilli</taxon>
        <taxon>Bacillales</taxon>
        <taxon>Paenibacillaceae</taxon>
        <taxon>Paenibacillus</taxon>
    </lineage>
</organism>